<evidence type="ECO:0000313" key="1">
    <source>
        <dbReference type="EMBL" id="GAA4345338.1"/>
    </source>
</evidence>
<dbReference type="EMBL" id="BAABGY010000026">
    <property type="protein sequence ID" value="GAA4345338.1"/>
    <property type="molecule type" value="Genomic_DNA"/>
</dbReference>
<accession>A0ABP8HVJ8</accession>
<organism evidence="1 2">
    <name type="scientific">Flaviaesturariibacter amylovorans</name>
    <dbReference type="NCBI Taxonomy" id="1084520"/>
    <lineage>
        <taxon>Bacteria</taxon>
        <taxon>Pseudomonadati</taxon>
        <taxon>Bacteroidota</taxon>
        <taxon>Chitinophagia</taxon>
        <taxon>Chitinophagales</taxon>
        <taxon>Chitinophagaceae</taxon>
        <taxon>Flaviaestuariibacter</taxon>
    </lineage>
</organism>
<sequence length="124" mass="14912">MGLDLAHYIPVKSGDPFDGYELIEQGYFDANPELFAQLRDYVDNKSDGIWYLYHRELGEQRKGMERKFYRRFKPGYYLERKWVEEAFTYLESDHLATLEELKTNFKANFIDNFQEGKSVFYVSY</sequence>
<keyword evidence="2" id="KW-1185">Reference proteome</keyword>
<reference evidence="2" key="1">
    <citation type="journal article" date="2019" name="Int. J. Syst. Evol. Microbiol.">
        <title>The Global Catalogue of Microorganisms (GCM) 10K type strain sequencing project: providing services to taxonomists for standard genome sequencing and annotation.</title>
        <authorList>
            <consortium name="The Broad Institute Genomics Platform"/>
            <consortium name="The Broad Institute Genome Sequencing Center for Infectious Disease"/>
            <person name="Wu L."/>
            <person name="Ma J."/>
        </authorList>
    </citation>
    <scope>NUCLEOTIDE SEQUENCE [LARGE SCALE GENOMIC DNA]</scope>
    <source>
        <strain evidence="2">JCM 17919</strain>
    </source>
</reference>
<gene>
    <name evidence="1" type="ORF">GCM10023184_47170</name>
</gene>
<dbReference type="RefSeq" id="WP_345258534.1">
    <property type="nucleotide sequence ID" value="NZ_BAABGY010000026.1"/>
</dbReference>
<protein>
    <submittedName>
        <fullName evidence="1">Uncharacterized protein</fullName>
    </submittedName>
</protein>
<evidence type="ECO:0000313" key="2">
    <source>
        <dbReference type="Proteomes" id="UP001501725"/>
    </source>
</evidence>
<comment type="caution">
    <text evidence="1">The sequence shown here is derived from an EMBL/GenBank/DDBJ whole genome shotgun (WGS) entry which is preliminary data.</text>
</comment>
<name>A0ABP8HVJ8_9BACT</name>
<proteinExistence type="predicted"/>
<dbReference type="Proteomes" id="UP001501725">
    <property type="component" value="Unassembled WGS sequence"/>
</dbReference>